<feature type="transmembrane region" description="Helical" evidence="10">
    <location>
        <begin position="174"/>
        <end position="192"/>
    </location>
</feature>
<keyword evidence="9 10" id="KW-0472">Membrane</keyword>
<dbReference type="InterPro" id="IPR027256">
    <property type="entry name" value="P-typ_ATPase_IB"/>
</dbReference>
<dbReference type="SFLD" id="SFLDS00003">
    <property type="entry name" value="Haloacid_Dehalogenase"/>
    <property type="match status" value="1"/>
</dbReference>
<dbReference type="PANTHER" id="PTHR43520">
    <property type="entry name" value="ATP7, ISOFORM B"/>
    <property type="match status" value="1"/>
</dbReference>
<dbReference type="GO" id="GO:0016887">
    <property type="term" value="F:ATP hydrolysis activity"/>
    <property type="evidence" value="ECO:0007669"/>
    <property type="project" value="InterPro"/>
</dbReference>
<dbReference type="RefSeq" id="WP_274585181.1">
    <property type="nucleotide sequence ID" value="NZ_CP146598.1"/>
</dbReference>
<dbReference type="SUPFAM" id="SSF55008">
    <property type="entry name" value="HMA, heavy metal-associated domain"/>
    <property type="match status" value="1"/>
</dbReference>
<evidence type="ECO:0000256" key="5">
    <source>
        <dbReference type="ARBA" id="ARBA00022741"/>
    </source>
</evidence>
<dbReference type="SUPFAM" id="SSF81665">
    <property type="entry name" value="Calcium ATPase, transmembrane domain M"/>
    <property type="match status" value="1"/>
</dbReference>
<evidence type="ECO:0000313" key="13">
    <source>
        <dbReference type="EMBL" id="WWY02554.1"/>
    </source>
</evidence>
<dbReference type="PROSITE" id="PS00154">
    <property type="entry name" value="ATPASE_E1_E2"/>
    <property type="match status" value="1"/>
</dbReference>
<feature type="transmembrane region" description="Helical" evidence="10">
    <location>
        <begin position="355"/>
        <end position="375"/>
    </location>
</feature>
<dbReference type="GO" id="GO:0012505">
    <property type="term" value="C:endomembrane system"/>
    <property type="evidence" value="ECO:0007669"/>
    <property type="project" value="UniProtKB-SubCell"/>
</dbReference>
<feature type="transmembrane region" description="Helical" evidence="10">
    <location>
        <begin position="687"/>
        <end position="704"/>
    </location>
</feature>
<dbReference type="GO" id="GO:0055070">
    <property type="term" value="P:copper ion homeostasis"/>
    <property type="evidence" value="ECO:0007669"/>
    <property type="project" value="TreeGrafter"/>
</dbReference>
<dbReference type="PRINTS" id="PR00119">
    <property type="entry name" value="CATATPASE"/>
</dbReference>
<dbReference type="Pfam" id="PF00122">
    <property type="entry name" value="E1-E2_ATPase"/>
    <property type="match status" value="1"/>
</dbReference>
<dbReference type="SFLD" id="SFLDF00027">
    <property type="entry name" value="p-type_atpase"/>
    <property type="match status" value="1"/>
</dbReference>
<evidence type="ECO:0000256" key="1">
    <source>
        <dbReference type="ARBA" id="ARBA00004127"/>
    </source>
</evidence>
<evidence type="ECO:0000256" key="9">
    <source>
        <dbReference type="ARBA" id="ARBA00023136"/>
    </source>
</evidence>
<dbReference type="InterPro" id="IPR023299">
    <property type="entry name" value="ATPase_P-typ_cyto_dom_N"/>
</dbReference>
<evidence type="ECO:0000256" key="2">
    <source>
        <dbReference type="ARBA" id="ARBA00006024"/>
    </source>
</evidence>
<feature type="transmembrane region" description="Helical" evidence="10">
    <location>
        <begin position="86"/>
        <end position="104"/>
    </location>
</feature>
<feature type="domain" description="HMA" evidence="11">
    <location>
        <begin position="3"/>
        <end position="69"/>
    </location>
</feature>
<dbReference type="InterPro" id="IPR023214">
    <property type="entry name" value="HAD_sf"/>
</dbReference>
<dbReference type="InterPro" id="IPR059000">
    <property type="entry name" value="ATPase_P-type_domA"/>
</dbReference>
<reference evidence="13" key="2">
    <citation type="submission" date="2024-02" db="EMBL/GenBank/DDBJ databases">
        <title>Neisseria leonii sp. nov.</title>
        <authorList>
            <person name="Boutroux M."/>
            <person name="Favre-Rochex S."/>
            <person name="Gorgette O."/>
            <person name="Touak G."/>
            <person name="Muhle E."/>
            <person name="Chesneau O."/>
            <person name="Clermont D."/>
            <person name="Rahi P."/>
        </authorList>
    </citation>
    <scope>NUCLEOTIDE SEQUENCE</scope>
    <source>
        <strain evidence="13">51.81</strain>
    </source>
</reference>
<dbReference type="InterPro" id="IPR036412">
    <property type="entry name" value="HAD-like_sf"/>
</dbReference>
<dbReference type="SUPFAM" id="SSF56784">
    <property type="entry name" value="HAD-like"/>
    <property type="match status" value="1"/>
</dbReference>
<dbReference type="Gene3D" id="3.40.1110.10">
    <property type="entry name" value="Calcium-transporting ATPase, cytoplasmic domain N"/>
    <property type="match status" value="1"/>
</dbReference>
<dbReference type="PROSITE" id="PS01047">
    <property type="entry name" value="HMA_1"/>
    <property type="match status" value="1"/>
</dbReference>
<dbReference type="Proteomes" id="UP001149607">
    <property type="component" value="Chromosome"/>
</dbReference>
<dbReference type="Gene3D" id="3.40.50.1000">
    <property type="entry name" value="HAD superfamily/HAD-like"/>
    <property type="match status" value="1"/>
</dbReference>
<dbReference type="AlphaFoldDB" id="A0A9X4E1Y1"/>
<dbReference type="InterPro" id="IPR036163">
    <property type="entry name" value="HMA_dom_sf"/>
</dbReference>
<dbReference type="PRINTS" id="PR00943">
    <property type="entry name" value="CUATPASE"/>
</dbReference>
<evidence type="ECO:0000259" key="11">
    <source>
        <dbReference type="PROSITE" id="PS50846"/>
    </source>
</evidence>
<feature type="transmembrane region" description="Helical" evidence="10">
    <location>
        <begin position="326"/>
        <end position="349"/>
    </location>
</feature>
<name>A0A9X4E1Y1_9NEIS</name>
<keyword evidence="6 10" id="KW-0067">ATP-binding</keyword>
<feature type="transmembrane region" description="Helical" evidence="10">
    <location>
        <begin position="116"/>
        <end position="137"/>
    </location>
</feature>
<dbReference type="SUPFAM" id="SSF81653">
    <property type="entry name" value="Calcium ATPase, transduction domain A"/>
    <property type="match status" value="1"/>
</dbReference>
<dbReference type="CDD" id="cd00371">
    <property type="entry name" value="HMA"/>
    <property type="match status" value="1"/>
</dbReference>
<reference evidence="12" key="1">
    <citation type="submission" date="2022-10" db="EMBL/GenBank/DDBJ databases">
        <authorList>
            <person name="Boutroux M."/>
        </authorList>
    </citation>
    <scope>NUCLEOTIDE SEQUENCE</scope>
    <source>
        <strain evidence="12">51.81</strain>
    </source>
</reference>
<dbReference type="InterPro" id="IPR001757">
    <property type="entry name" value="P_typ_ATPase"/>
</dbReference>
<dbReference type="NCBIfam" id="TIGR01494">
    <property type="entry name" value="ATPase_P-type"/>
    <property type="match status" value="1"/>
</dbReference>
<dbReference type="NCBIfam" id="TIGR01511">
    <property type="entry name" value="ATPase-IB1_Cu"/>
    <property type="match status" value="1"/>
</dbReference>
<keyword evidence="5 10" id="KW-0547">Nucleotide-binding</keyword>
<evidence type="ECO:0000256" key="10">
    <source>
        <dbReference type="RuleBase" id="RU362081"/>
    </source>
</evidence>
<dbReference type="GO" id="GO:0005524">
    <property type="term" value="F:ATP binding"/>
    <property type="evidence" value="ECO:0007669"/>
    <property type="project" value="UniProtKB-UniRule"/>
</dbReference>
<dbReference type="InterPro" id="IPR006121">
    <property type="entry name" value="HMA_dom"/>
</dbReference>
<evidence type="ECO:0000256" key="4">
    <source>
        <dbReference type="ARBA" id="ARBA00022723"/>
    </source>
</evidence>
<dbReference type="InterPro" id="IPR017969">
    <property type="entry name" value="Heavy-metal-associated_CS"/>
</dbReference>
<dbReference type="InterPro" id="IPR044492">
    <property type="entry name" value="P_typ_ATPase_HD_dom"/>
</dbReference>
<keyword evidence="8 10" id="KW-1133">Transmembrane helix</keyword>
<keyword evidence="10" id="KW-1003">Cell membrane</keyword>
<keyword evidence="14" id="KW-1185">Reference proteome</keyword>
<comment type="subcellular location">
    <subcellularLocation>
        <location evidence="10">Cell membrane</location>
    </subcellularLocation>
    <subcellularLocation>
        <location evidence="1">Endomembrane system</location>
        <topology evidence="1">Multi-pass membrane protein</topology>
    </subcellularLocation>
</comment>
<dbReference type="GO" id="GO:0043682">
    <property type="term" value="F:P-type divalent copper transporter activity"/>
    <property type="evidence" value="ECO:0007669"/>
    <property type="project" value="TreeGrafter"/>
</dbReference>
<dbReference type="Pfam" id="PF00702">
    <property type="entry name" value="Hydrolase"/>
    <property type="match status" value="1"/>
</dbReference>
<dbReference type="NCBIfam" id="TIGR01525">
    <property type="entry name" value="ATPase-IB_hvy"/>
    <property type="match status" value="1"/>
</dbReference>
<keyword evidence="7" id="KW-1278">Translocase</keyword>
<protein>
    <submittedName>
        <fullName evidence="12">Heavy metal translocating P-type ATPase</fullName>
    </submittedName>
</protein>
<keyword evidence="3 10" id="KW-0812">Transmembrane</keyword>
<dbReference type="InterPro" id="IPR018303">
    <property type="entry name" value="ATPase_P-typ_P_site"/>
</dbReference>
<evidence type="ECO:0000313" key="12">
    <source>
        <dbReference type="EMBL" id="MDD9328072.1"/>
    </source>
</evidence>
<dbReference type="EMBL" id="JAPQFL010000003">
    <property type="protein sequence ID" value="MDD9328072.1"/>
    <property type="molecule type" value="Genomic_DNA"/>
</dbReference>
<sequence>MRHTARFRIRGMTCQACAARIEKVLNKKDFVYRADVSFAAEEAKIEFDAAAADEHTLRDIIRKSGFDAEPAAAPPDHETAAPPLRLWLLLALWLPFLPGMMAMFSGGHQWMLPPFWQWLMASAVQFGFAIPFYRSAWAAVKNGAANMDVLVSIGTVVIYAYSLAAWLGGNGHQLYFETGVMIIGLVSLGKYLEQRAKRVGLNSLGLLLTLTPPEAEVKRSGTWQRLPVGEVQTGDWLRVHSGGRIAADGTVIEGGGWCDESHLTGEPLPAEKNAGSRVLAGALLNDGSLIYRAEQLGSQTLLGDLAAVLAEAQNSKAPVARLADRAAAVFVPAVLLIALATFILTFLLRQDITPAVMNAAAVLVIACPCALGLATPAAVMAGMGKAAAAGVWFKDAPALEAAGRIDTVVLDKTGTLTEGRPQLTGWRCADGIGETELFQTAASLEAHSAHPLARTLTAAAAERGIPLLPAARIHTEAGAGISGQVAGWGEVRVGTPAFCGLPLTDCQDGTWARAAIVAVSADGRPLGVLALADTLKPDSAAAVGRLKKQGFDIYLMSGDRQTAAAKTAAQAGITQALGGMTPRGKADAVRRLQTQGRRVAMIGDGINDAPALTAADAGFAFYDGSGIAVHSASATLMRPSLHQAADALLIARATLRTIRQNLFFAFIYNIIAIPLAALGWLNPMVAAAAMSLSSLSVIANALRLKHRRTG</sequence>
<evidence type="ECO:0000256" key="8">
    <source>
        <dbReference type="ARBA" id="ARBA00022989"/>
    </source>
</evidence>
<dbReference type="InterPro" id="IPR023298">
    <property type="entry name" value="ATPase_P-typ_TM_dom_sf"/>
</dbReference>
<dbReference type="GO" id="GO:0005507">
    <property type="term" value="F:copper ion binding"/>
    <property type="evidence" value="ECO:0007669"/>
    <property type="project" value="TreeGrafter"/>
</dbReference>
<dbReference type="PROSITE" id="PS50846">
    <property type="entry name" value="HMA_2"/>
    <property type="match status" value="1"/>
</dbReference>
<accession>A0A9X4E1Y1</accession>
<evidence type="ECO:0000256" key="7">
    <source>
        <dbReference type="ARBA" id="ARBA00022967"/>
    </source>
</evidence>
<comment type="similarity">
    <text evidence="2 10">Belongs to the cation transport ATPase (P-type) (TC 3.A.3) family. Type IB subfamily.</text>
</comment>
<evidence type="ECO:0000256" key="6">
    <source>
        <dbReference type="ARBA" id="ARBA00022840"/>
    </source>
</evidence>
<dbReference type="GO" id="GO:0005886">
    <property type="term" value="C:plasma membrane"/>
    <property type="evidence" value="ECO:0007669"/>
    <property type="project" value="UniProtKB-SubCell"/>
</dbReference>
<dbReference type="Gene3D" id="2.70.150.10">
    <property type="entry name" value="Calcium-transporting ATPase, cytoplasmic transduction domain A"/>
    <property type="match status" value="1"/>
</dbReference>
<evidence type="ECO:0000313" key="14">
    <source>
        <dbReference type="Proteomes" id="UP001149607"/>
    </source>
</evidence>
<dbReference type="EMBL" id="CP146598">
    <property type="protein sequence ID" value="WWY02554.1"/>
    <property type="molecule type" value="Genomic_DNA"/>
</dbReference>
<dbReference type="SFLD" id="SFLDG00002">
    <property type="entry name" value="C1.7:_P-type_atpase_like"/>
    <property type="match status" value="1"/>
</dbReference>
<feature type="transmembrane region" description="Helical" evidence="10">
    <location>
        <begin position="149"/>
        <end position="168"/>
    </location>
</feature>
<dbReference type="FunFam" id="3.30.70.100:FF:000005">
    <property type="entry name" value="Copper-exporting P-type ATPase A"/>
    <property type="match status" value="1"/>
</dbReference>
<organism evidence="12">
    <name type="scientific">Neisseria leonii</name>
    <dbReference type="NCBI Taxonomy" id="2995413"/>
    <lineage>
        <taxon>Bacteria</taxon>
        <taxon>Pseudomonadati</taxon>
        <taxon>Pseudomonadota</taxon>
        <taxon>Betaproteobacteria</taxon>
        <taxon>Neisseriales</taxon>
        <taxon>Neisseriaceae</taxon>
        <taxon>Neisseria</taxon>
    </lineage>
</organism>
<dbReference type="InterPro" id="IPR008250">
    <property type="entry name" value="ATPase_P-typ_transduc_dom_A_sf"/>
</dbReference>
<dbReference type="Gene3D" id="3.30.70.100">
    <property type="match status" value="1"/>
</dbReference>
<gene>
    <name evidence="12" type="ORF">ORY91_001489</name>
    <name evidence="13" type="ORF">V9W64_07465</name>
</gene>
<dbReference type="PANTHER" id="PTHR43520:SF8">
    <property type="entry name" value="P-TYPE CU(+) TRANSPORTER"/>
    <property type="match status" value="1"/>
</dbReference>
<keyword evidence="4 10" id="KW-0479">Metal-binding</keyword>
<feature type="transmembrane region" description="Helical" evidence="10">
    <location>
        <begin position="662"/>
        <end position="681"/>
    </location>
</feature>
<proteinExistence type="inferred from homology"/>
<dbReference type="Pfam" id="PF00403">
    <property type="entry name" value="HMA"/>
    <property type="match status" value="1"/>
</dbReference>
<evidence type="ECO:0000256" key="3">
    <source>
        <dbReference type="ARBA" id="ARBA00022692"/>
    </source>
</evidence>